<dbReference type="Gene3D" id="2.100.10.30">
    <property type="entry name" value="Jacalin-like lectin domain"/>
    <property type="match status" value="1"/>
</dbReference>
<evidence type="ECO:0000256" key="1">
    <source>
        <dbReference type="ARBA" id="ARBA00022729"/>
    </source>
</evidence>
<comment type="caution">
    <text evidence="5">The sequence shown here is derived from an EMBL/GenBank/DDBJ whole genome shotgun (WGS) entry which is preliminary data.</text>
</comment>
<evidence type="ECO:0000259" key="4">
    <source>
        <dbReference type="PROSITE" id="PS51752"/>
    </source>
</evidence>
<feature type="signal peptide" evidence="3">
    <location>
        <begin position="1"/>
        <end position="17"/>
    </location>
</feature>
<dbReference type="GO" id="GO:0030246">
    <property type="term" value="F:carbohydrate binding"/>
    <property type="evidence" value="ECO:0007669"/>
    <property type="project" value="UniProtKB-KW"/>
</dbReference>
<keyword evidence="2" id="KW-0430">Lectin</keyword>
<feature type="domain" description="Jacalin-type lectin" evidence="4">
    <location>
        <begin position="25"/>
        <end position="162"/>
    </location>
</feature>
<dbReference type="EMBL" id="SCEB01002099">
    <property type="protein sequence ID" value="RXM95791.1"/>
    <property type="molecule type" value="Genomic_DNA"/>
</dbReference>
<accession>A0A444V5V4</accession>
<protein>
    <submittedName>
        <fullName evidence="5">Zymogen granule membrane protein 16</fullName>
    </submittedName>
</protein>
<dbReference type="PANTHER" id="PTHR33589">
    <property type="entry name" value="OS11G0524900 PROTEIN"/>
    <property type="match status" value="1"/>
</dbReference>
<evidence type="ECO:0000256" key="2">
    <source>
        <dbReference type="ARBA" id="ARBA00022734"/>
    </source>
</evidence>
<dbReference type="AlphaFoldDB" id="A0A444V5V4"/>
<sequence length="185" mass="20063">MFLLLVFSLLCVSTGSAAEIQSRFSSVSSEVGIGGGTAFSSSGLHVNGHITGLKVWERVSSFITGIQIKYGDVWSPVYGLTSGQVQELHLYANESIIQVSGKHNNYIYQLAFVSNMGRQLIAGQPSGWSFNFYPEYPVAELRYVSGRFNSIGITSMGFHWGLVYPMSRAGEPQLSEGLASSTDTS</sequence>
<feature type="chain" id="PRO_5019266143" evidence="3">
    <location>
        <begin position="18"/>
        <end position="185"/>
    </location>
</feature>
<dbReference type="InterPro" id="IPR001229">
    <property type="entry name" value="Jacalin-like_lectin_dom"/>
</dbReference>
<dbReference type="Proteomes" id="UP000289886">
    <property type="component" value="Unassembled WGS sequence"/>
</dbReference>
<keyword evidence="6" id="KW-1185">Reference proteome</keyword>
<evidence type="ECO:0000256" key="3">
    <source>
        <dbReference type="SAM" id="SignalP"/>
    </source>
</evidence>
<proteinExistence type="predicted"/>
<organism evidence="5 6">
    <name type="scientific">Acipenser ruthenus</name>
    <name type="common">Sterlet sturgeon</name>
    <dbReference type="NCBI Taxonomy" id="7906"/>
    <lineage>
        <taxon>Eukaryota</taxon>
        <taxon>Metazoa</taxon>
        <taxon>Chordata</taxon>
        <taxon>Craniata</taxon>
        <taxon>Vertebrata</taxon>
        <taxon>Euteleostomi</taxon>
        <taxon>Actinopterygii</taxon>
        <taxon>Chondrostei</taxon>
        <taxon>Acipenseriformes</taxon>
        <taxon>Acipenseridae</taxon>
        <taxon>Acipenser</taxon>
    </lineage>
</organism>
<keyword evidence="1 3" id="KW-0732">Signal</keyword>
<gene>
    <name evidence="5" type="ORF">EOD39_16465</name>
</gene>
<evidence type="ECO:0000313" key="5">
    <source>
        <dbReference type="EMBL" id="RXM95791.1"/>
    </source>
</evidence>
<dbReference type="SMART" id="SM00915">
    <property type="entry name" value="Jacalin"/>
    <property type="match status" value="1"/>
</dbReference>
<dbReference type="PANTHER" id="PTHR33589:SF3">
    <property type="entry name" value="ZYMOGEN GRANULE MEMBRANE PROTEIN 16-LIKE"/>
    <property type="match status" value="1"/>
</dbReference>
<evidence type="ECO:0000313" key="6">
    <source>
        <dbReference type="Proteomes" id="UP000289886"/>
    </source>
</evidence>
<dbReference type="SUPFAM" id="SSF51101">
    <property type="entry name" value="Mannose-binding lectins"/>
    <property type="match status" value="1"/>
</dbReference>
<name>A0A444V5V4_ACIRT</name>
<reference evidence="5 6" key="1">
    <citation type="submission" date="2019-01" db="EMBL/GenBank/DDBJ databases">
        <title>Draft Genome and Complete Hox-Cluster Characterization of the Sterlet Sturgeon (Acipenser ruthenus).</title>
        <authorList>
            <person name="Wei Q."/>
        </authorList>
    </citation>
    <scope>NUCLEOTIDE SEQUENCE [LARGE SCALE GENOMIC DNA]</scope>
    <source>
        <strain evidence="5">WHYD16114868_AA</strain>
        <tissue evidence="5">Blood</tissue>
    </source>
</reference>
<dbReference type="Pfam" id="PF01419">
    <property type="entry name" value="Jacalin"/>
    <property type="match status" value="1"/>
</dbReference>
<dbReference type="InterPro" id="IPR036404">
    <property type="entry name" value="Jacalin-like_lectin_dom_sf"/>
</dbReference>
<dbReference type="InterPro" id="IPR052321">
    <property type="entry name" value="PolyBind_ProtTraffic"/>
</dbReference>
<dbReference type="PROSITE" id="PS51752">
    <property type="entry name" value="JACALIN_LECTIN"/>
    <property type="match status" value="1"/>
</dbReference>